<feature type="compositionally biased region" description="Low complexity" evidence="1">
    <location>
        <begin position="174"/>
        <end position="186"/>
    </location>
</feature>
<accession>A0A518EVW0</accession>
<feature type="compositionally biased region" description="Polar residues" evidence="1">
    <location>
        <begin position="287"/>
        <end position="298"/>
    </location>
</feature>
<reference evidence="3 4" key="1">
    <citation type="submission" date="2019-02" db="EMBL/GenBank/DDBJ databases">
        <title>Deep-cultivation of Planctomycetes and their phenomic and genomic characterization uncovers novel biology.</title>
        <authorList>
            <person name="Wiegand S."/>
            <person name="Jogler M."/>
            <person name="Boedeker C."/>
            <person name="Pinto D."/>
            <person name="Vollmers J."/>
            <person name="Rivas-Marin E."/>
            <person name="Kohn T."/>
            <person name="Peeters S.H."/>
            <person name="Heuer A."/>
            <person name="Rast P."/>
            <person name="Oberbeckmann S."/>
            <person name="Bunk B."/>
            <person name="Jeske O."/>
            <person name="Meyerdierks A."/>
            <person name="Storesund J.E."/>
            <person name="Kallscheuer N."/>
            <person name="Luecker S."/>
            <person name="Lage O.M."/>
            <person name="Pohl T."/>
            <person name="Merkel B.J."/>
            <person name="Hornburger P."/>
            <person name="Mueller R.-W."/>
            <person name="Bruemmer F."/>
            <person name="Labrenz M."/>
            <person name="Spormann A.M."/>
            <person name="Op den Camp H."/>
            <person name="Overmann J."/>
            <person name="Amann R."/>
            <person name="Jetten M.S.M."/>
            <person name="Mascher T."/>
            <person name="Medema M.H."/>
            <person name="Devos D.P."/>
            <person name="Kaster A.-K."/>
            <person name="Ovreas L."/>
            <person name="Rohde M."/>
            <person name="Galperin M.Y."/>
            <person name="Jogler C."/>
        </authorList>
    </citation>
    <scope>NUCLEOTIDE SEQUENCE [LARGE SCALE GENOMIC DNA]</scope>
    <source>
        <strain evidence="3 4">Poly30</strain>
    </source>
</reference>
<feature type="compositionally biased region" description="Acidic residues" evidence="1">
    <location>
        <begin position="187"/>
        <end position="202"/>
    </location>
</feature>
<organism evidence="3 4">
    <name type="scientific">Saltatorellus ferox</name>
    <dbReference type="NCBI Taxonomy" id="2528018"/>
    <lineage>
        <taxon>Bacteria</taxon>
        <taxon>Pseudomonadati</taxon>
        <taxon>Planctomycetota</taxon>
        <taxon>Planctomycetia</taxon>
        <taxon>Planctomycetia incertae sedis</taxon>
        <taxon>Saltatorellus</taxon>
    </lineage>
</organism>
<evidence type="ECO:0000313" key="3">
    <source>
        <dbReference type="EMBL" id="QDV08231.1"/>
    </source>
</evidence>
<keyword evidence="4" id="KW-1185">Reference proteome</keyword>
<dbReference type="Proteomes" id="UP000320390">
    <property type="component" value="Chromosome"/>
</dbReference>
<feature type="transmembrane region" description="Helical" evidence="2">
    <location>
        <begin position="227"/>
        <end position="246"/>
    </location>
</feature>
<name>A0A518EVW0_9BACT</name>
<keyword evidence="2" id="KW-0812">Transmembrane</keyword>
<feature type="region of interest" description="Disordered" evidence="1">
    <location>
        <begin position="80"/>
        <end position="102"/>
    </location>
</feature>
<keyword evidence="2" id="KW-0472">Membrane</keyword>
<keyword evidence="2" id="KW-1133">Transmembrane helix</keyword>
<feature type="compositionally biased region" description="Polar residues" evidence="1">
    <location>
        <begin position="322"/>
        <end position="334"/>
    </location>
</feature>
<dbReference type="EMBL" id="CP036434">
    <property type="protein sequence ID" value="QDV08231.1"/>
    <property type="molecule type" value="Genomic_DNA"/>
</dbReference>
<protein>
    <submittedName>
        <fullName evidence="3">Uncharacterized protein</fullName>
    </submittedName>
</protein>
<evidence type="ECO:0000313" key="4">
    <source>
        <dbReference type="Proteomes" id="UP000320390"/>
    </source>
</evidence>
<feature type="compositionally biased region" description="Low complexity" evidence="1">
    <location>
        <begin position="249"/>
        <end position="269"/>
    </location>
</feature>
<evidence type="ECO:0000256" key="1">
    <source>
        <dbReference type="SAM" id="MobiDB-lite"/>
    </source>
</evidence>
<dbReference type="RefSeq" id="WP_145200503.1">
    <property type="nucleotide sequence ID" value="NZ_CP036434.1"/>
</dbReference>
<sequence>MARRKVTMLEAFQRSARESAERAAAERRRVIADREKEIRRAETAKAAHELGHRLSQRANDSMGSLLAGIRGHAVDAVVDDPSKVDGAGEGPAMPGESAAQAPATDIHRVPPLLLNPLAESLSDSTVDGEAVGDPVAGAVPRPPTRSGPALPAFDRATHGDLTQVATGPRAGTLPAGSPSEGAATAGEEADEALEEDPFGDASQEEVEQAIASLQDEVFELPMGARMFALLSAAVVAVVFMMGYTVGHQSRSAGSPASAAGAERGSRATSLSGLDGGPASAMVLQPPGQLSSETETSTEVGLAYGGRNGQSRSEMPSRDSQDSKGSGASSATPAFTMTPEDETFHSPAMRFSILAITYTRTQAHAQLAMETYDYLYEEGFPVIHPIEKDSRIYLLVGAARTQAELMQLRTEIRELRSARSGAQEFRSAMLVNIDSYR</sequence>
<proteinExistence type="predicted"/>
<gene>
    <name evidence="3" type="ORF">Poly30_37670</name>
</gene>
<evidence type="ECO:0000256" key="2">
    <source>
        <dbReference type="SAM" id="Phobius"/>
    </source>
</evidence>
<feature type="region of interest" description="Disordered" evidence="1">
    <location>
        <begin position="248"/>
        <end position="341"/>
    </location>
</feature>
<feature type="region of interest" description="Disordered" evidence="1">
    <location>
        <begin position="124"/>
        <end position="202"/>
    </location>
</feature>
<dbReference type="AlphaFoldDB" id="A0A518EVW0"/>